<evidence type="ECO:0000256" key="6">
    <source>
        <dbReference type="SAM" id="MobiDB-lite"/>
    </source>
</evidence>
<evidence type="ECO:0000256" key="2">
    <source>
        <dbReference type="ARBA" id="ARBA00009549"/>
    </source>
</evidence>
<feature type="compositionally biased region" description="Low complexity" evidence="6">
    <location>
        <begin position="515"/>
        <end position="526"/>
    </location>
</feature>
<proteinExistence type="inferred from homology"/>
<dbReference type="Pfam" id="PF12348">
    <property type="entry name" value="CLASP_N"/>
    <property type="match status" value="1"/>
</dbReference>
<feature type="compositionally biased region" description="Low complexity" evidence="6">
    <location>
        <begin position="536"/>
        <end position="569"/>
    </location>
</feature>
<dbReference type="PRINTS" id="PR01217">
    <property type="entry name" value="PRICHEXTENSN"/>
</dbReference>
<feature type="compositionally biased region" description="Low complexity" evidence="6">
    <location>
        <begin position="243"/>
        <end position="263"/>
    </location>
</feature>
<feature type="compositionally biased region" description="Pro residues" evidence="6">
    <location>
        <begin position="440"/>
        <end position="451"/>
    </location>
</feature>
<reference evidence="8 9" key="1">
    <citation type="submission" date="2018-11" db="EMBL/GenBank/DDBJ databases">
        <title>Genome assembly of Steccherinum ochraceum LE-BIN_3174, the white-rot fungus of the Steccherinaceae family (The Residual Polyporoid clade, Polyporales, Basidiomycota).</title>
        <authorList>
            <person name="Fedorova T.V."/>
            <person name="Glazunova O.A."/>
            <person name="Landesman E.O."/>
            <person name="Moiseenko K.V."/>
            <person name="Psurtseva N.V."/>
            <person name="Savinova O.S."/>
            <person name="Shakhova N.V."/>
            <person name="Tyazhelova T.V."/>
            <person name="Vasina D.V."/>
        </authorList>
    </citation>
    <scope>NUCLEOTIDE SEQUENCE [LARGE SCALE GENOMIC DNA]</scope>
    <source>
        <strain evidence="8 9">LE-BIN_3174</strain>
    </source>
</reference>
<name>A0A4R0RCP6_9APHY</name>
<comment type="subcellular location">
    <subcellularLocation>
        <location evidence="1">Cytoplasm</location>
        <location evidence="1">Cytoskeleton</location>
        <location evidence="1">Spindle</location>
    </subcellularLocation>
</comment>
<gene>
    <name evidence="8" type="ORF">EIP91_002194</name>
</gene>
<feature type="compositionally biased region" description="Pro residues" evidence="6">
    <location>
        <begin position="646"/>
        <end position="658"/>
    </location>
</feature>
<protein>
    <recommendedName>
        <fullName evidence="7">CLASP N-terminal domain-containing protein</fullName>
    </recommendedName>
</protein>
<evidence type="ECO:0000256" key="3">
    <source>
        <dbReference type="ARBA" id="ARBA00022618"/>
    </source>
</evidence>
<feature type="compositionally biased region" description="Polar residues" evidence="6">
    <location>
        <begin position="298"/>
        <end position="308"/>
    </location>
</feature>
<organism evidence="8 9">
    <name type="scientific">Steccherinum ochraceum</name>
    <dbReference type="NCBI Taxonomy" id="92696"/>
    <lineage>
        <taxon>Eukaryota</taxon>
        <taxon>Fungi</taxon>
        <taxon>Dikarya</taxon>
        <taxon>Basidiomycota</taxon>
        <taxon>Agaricomycotina</taxon>
        <taxon>Agaricomycetes</taxon>
        <taxon>Polyporales</taxon>
        <taxon>Steccherinaceae</taxon>
        <taxon>Steccherinum</taxon>
    </lineage>
</organism>
<keyword evidence="3" id="KW-0132">Cell division</keyword>
<feature type="domain" description="CLASP N-terminal" evidence="7">
    <location>
        <begin position="21"/>
        <end position="236"/>
    </location>
</feature>
<dbReference type="EMBL" id="RWJN01000163">
    <property type="protein sequence ID" value="TCD65801.1"/>
    <property type="molecule type" value="Genomic_DNA"/>
</dbReference>
<keyword evidence="5" id="KW-0498">Mitosis</keyword>
<keyword evidence="9" id="KW-1185">Reference proteome</keyword>
<dbReference type="Gene3D" id="1.25.10.10">
    <property type="entry name" value="Leucine-rich Repeat Variant"/>
    <property type="match status" value="1"/>
</dbReference>
<keyword evidence="4" id="KW-0493">Microtubule</keyword>
<feature type="compositionally biased region" description="Pro residues" evidence="6">
    <location>
        <begin position="331"/>
        <end position="346"/>
    </location>
</feature>
<dbReference type="InterPro" id="IPR024395">
    <property type="entry name" value="CLASP_N_dom"/>
</dbReference>
<dbReference type="InterPro" id="IPR011989">
    <property type="entry name" value="ARM-like"/>
</dbReference>
<dbReference type="AlphaFoldDB" id="A0A4R0RCP6"/>
<dbReference type="InterPro" id="IPR016024">
    <property type="entry name" value="ARM-type_fold"/>
</dbReference>
<evidence type="ECO:0000256" key="5">
    <source>
        <dbReference type="ARBA" id="ARBA00022776"/>
    </source>
</evidence>
<dbReference type="SUPFAM" id="SSF48371">
    <property type="entry name" value="ARM repeat"/>
    <property type="match status" value="1"/>
</dbReference>
<feature type="compositionally biased region" description="Pro residues" evidence="6">
    <location>
        <begin position="743"/>
        <end position="752"/>
    </location>
</feature>
<feature type="compositionally biased region" description="Polar residues" evidence="6">
    <location>
        <begin position="274"/>
        <end position="289"/>
    </location>
</feature>
<feature type="compositionally biased region" description="Low complexity" evidence="6">
    <location>
        <begin position="309"/>
        <end position="330"/>
    </location>
</feature>
<evidence type="ECO:0000313" key="8">
    <source>
        <dbReference type="EMBL" id="TCD65801.1"/>
    </source>
</evidence>
<sequence>MPPRQQYVQCDSLRTLECELDSLRDKLAISESEETWDTIAKAILRFTLLLQNGALNFPHEVVNGLRSVARPLNSAILSERSRLSGAAIDLLKAAGEGLGKTFDGLIPLYIPTLLTLCSRSNKVFITRAKACMINIIEATQAPTILSYLAEAAKDKSLSLRLSAAEGGLACLNSFNPPDLEKEARAREVEALIKATATDPSADIRKVSRKLFEAYKILLPHRVDNFTAPLTPIAKKYLDIRSRAPSASTSNPPSRPTSSQSTHSLNAVSRPKPTITKSSTTLFPTASGSNVPDGLMRTRTISSTSGPSLTRSESAPSTSQSTSAVTSNAAPLRPPVVGPSRPRPAPAPAAVQRGPTRPTISRDMPPPATIPIRPQPVPATMRPTSESPEPNPFALPESKSNPLKNSGGPMRPNGGPSRVPQEAGEQKQRVVGGARRVLLPEPAPQPVPPAPAPVAEVRKATTPPAGHSRTPSNASVDQVPPSKPPTKPEVSTRAPVTAPVAKPDVKKIDPSKTKARSNAPPANAKASSGTRRAADPSMSTSTVNTTTHRTTNTTMTTTSRRTGTTSSRLTEPTQSQLARAKSTKPMPTKKNEVAKPIGNKPVPTKAAPPPKGGMVTTRRRVVSTAPKLAAPSAPPPEVAAAAAVPLPKSPSPGPSPLPVQPMSRDKRKASPAPVSPSPSPSVSPTREDNESISSTGDQEHDTTIMQQQPAADLPQILEPEADSDPQSPAPPSPAAAVIQIDPATPDPSTPRPTFPAFQTVPETPISSLLESIQRGFDFSPAPPFDPDQTCTYGGMLSPEELRCDPLAVGERRPLHPIS</sequence>
<evidence type="ECO:0000256" key="4">
    <source>
        <dbReference type="ARBA" id="ARBA00022701"/>
    </source>
</evidence>
<keyword evidence="5" id="KW-0131">Cell cycle</keyword>
<accession>A0A4R0RCP6</accession>
<evidence type="ECO:0000313" key="9">
    <source>
        <dbReference type="Proteomes" id="UP000292702"/>
    </source>
</evidence>
<comment type="similarity">
    <text evidence="2">Belongs to the CLASP family.</text>
</comment>
<dbReference type="GO" id="GO:0005819">
    <property type="term" value="C:spindle"/>
    <property type="evidence" value="ECO:0007669"/>
    <property type="project" value="UniProtKB-SubCell"/>
</dbReference>
<evidence type="ECO:0000256" key="1">
    <source>
        <dbReference type="ARBA" id="ARBA00004186"/>
    </source>
</evidence>
<feature type="region of interest" description="Disordered" evidence="6">
    <location>
        <begin position="243"/>
        <end position="758"/>
    </location>
</feature>
<evidence type="ECO:0000259" key="7">
    <source>
        <dbReference type="Pfam" id="PF12348"/>
    </source>
</evidence>
<comment type="caution">
    <text evidence="8">The sequence shown here is derived from an EMBL/GenBank/DDBJ whole genome shotgun (WGS) entry which is preliminary data.</text>
</comment>
<feature type="compositionally biased region" description="Basic and acidic residues" evidence="6">
    <location>
        <begin position="502"/>
        <end position="511"/>
    </location>
</feature>
<dbReference type="OrthoDB" id="46159at2759"/>
<dbReference type="GO" id="GO:0005874">
    <property type="term" value="C:microtubule"/>
    <property type="evidence" value="ECO:0007669"/>
    <property type="project" value="UniProtKB-KW"/>
</dbReference>
<feature type="compositionally biased region" description="Pro residues" evidence="6">
    <location>
        <begin position="363"/>
        <end position="376"/>
    </location>
</feature>
<dbReference type="STRING" id="92696.A0A4R0RCP6"/>
<dbReference type="GO" id="GO:0051301">
    <property type="term" value="P:cell division"/>
    <property type="evidence" value="ECO:0007669"/>
    <property type="project" value="UniProtKB-KW"/>
</dbReference>
<dbReference type="Proteomes" id="UP000292702">
    <property type="component" value="Unassembled WGS sequence"/>
</dbReference>